<dbReference type="SUPFAM" id="SSF52317">
    <property type="entry name" value="Class I glutamine amidotransferase-like"/>
    <property type="match status" value="1"/>
</dbReference>
<dbReference type="AlphaFoldDB" id="A0A371NZY8"/>
<sequence>MTTPLRIGLLVFPDMTQLDMTGPLQVFSAVPDVEIHLLWKTLEPVRTDSVMRINPTTTIESCPQLDVICVPGGYGTDALLGDRDILDFLTRQGASARYITSVCTGALVLGAAGLLDGYEAVTHWTAMDVLGDLGAIPVQDRVVIDRNRVTGGGVTAGIDFALTLVAEIFDRATAEGVQLRLEYVPHPPFDAGSPHTAPPEVLAGYQARIGPAKRRRAEAVSRAAARLAAAASDQ</sequence>
<reference evidence="2 3" key="1">
    <citation type="submission" date="2018-08" db="EMBL/GenBank/DDBJ databases">
        <title>Aeromicrobium sp. M2KJ-4, whole genome shotgun sequence.</title>
        <authorList>
            <person name="Tuo L."/>
        </authorList>
    </citation>
    <scope>NUCLEOTIDE SEQUENCE [LARGE SCALE GENOMIC DNA]</scope>
    <source>
        <strain evidence="2 3">M2KJ-4</strain>
    </source>
</reference>
<proteinExistence type="predicted"/>
<protein>
    <submittedName>
        <fullName evidence="2">DJ-1/PfpI family protein</fullName>
    </submittedName>
</protein>
<dbReference type="Pfam" id="PF01965">
    <property type="entry name" value="DJ-1_PfpI"/>
    <property type="match status" value="1"/>
</dbReference>
<dbReference type="PANTHER" id="PTHR43130:SF2">
    <property type="entry name" value="DJ-1_PFPI DOMAIN-CONTAINING PROTEIN"/>
    <property type="match status" value="1"/>
</dbReference>
<gene>
    <name evidence="2" type="ORF">DX116_18795</name>
</gene>
<dbReference type="OrthoDB" id="9803764at2"/>
<dbReference type="InterPro" id="IPR002818">
    <property type="entry name" value="DJ-1/PfpI"/>
</dbReference>
<dbReference type="InterPro" id="IPR029062">
    <property type="entry name" value="Class_I_gatase-like"/>
</dbReference>
<name>A0A371NZY8_9ACTN</name>
<dbReference type="Gene3D" id="3.40.50.880">
    <property type="match status" value="1"/>
</dbReference>
<dbReference type="PANTHER" id="PTHR43130">
    <property type="entry name" value="ARAC-FAMILY TRANSCRIPTIONAL REGULATOR"/>
    <property type="match status" value="1"/>
</dbReference>
<dbReference type="GO" id="GO:0006355">
    <property type="term" value="P:regulation of DNA-templated transcription"/>
    <property type="evidence" value="ECO:0007669"/>
    <property type="project" value="TreeGrafter"/>
</dbReference>
<dbReference type="EMBL" id="QUBR01000003">
    <property type="protein sequence ID" value="REK68910.1"/>
    <property type="molecule type" value="Genomic_DNA"/>
</dbReference>
<dbReference type="InterPro" id="IPR052158">
    <property type="entry name" value="INH-QAR"/>
</dbReference>
<accession>A0A371NZY8</accession>
<feature type="domain" description="DJ-1/PfpI" evidence="1">
    <location>
        <begin position="6"/>
        <end position="166"/>
    </location>
</feature>
<comment type="caution">
    <text evidence="2">The sequence shown here is derived from an EMBL/GenBank/DDBJ whole genome shotgun (WGS) entry which is preliminary data.</text>
</comment>
<keyword evidence="3" id="KW-1185">Reference proteome</keyword>
<evidence type="ECO:0000313" key="3">
    <source>
        <dbReference type="Proteomes" id="UP000265581"/>
    </source>
</evidence>
<evidence type="ECO:0000259" key="1">
    <source>
        <dbReference type="Pfam" id="PF01965"/>
    </source>
</evidence>
<dbReference type="RefSeq" id="WP_119705832.1">
    <property type="nucleotide sequence ID" value="NZ_JBHSOI010000001.1"/>
</dbReference>
<organism evidence="2 3">
    <name type="scientific">Aeromicrobium endophyticum</name>
    <dbReference type="NCBI Taxonomy" id="2292704"/>
    <lineage>
        <taxon>Bacteria</taxon>
        <taxon>Bacillati</taxon>
        <taxon>Actinomycetota</taxon>
        <taxon>Actinomycetes</taxon>
        <taxon>Propionibacteriales</taxon>
        <taxon>Nocardioidaceae</taxon>
        <taxon>Aeromicrobium</taxon>
    </lineage>
</organism>
<dbReference type="Proteomes" id="UP000265581">
    <property type="component" value="Unassembled WGS sequence"/>
</dbReference>
<dbReference type="CDD" id="cd03139">
    <property type="entry name" value="GATase1_PfpI_2"/>
    <property type="match status" value="1"/>
</dbReference>
<evidence type="ECO:0000313" key="2">
    <source>
        <dbReference type="EMBL" id="REK68910.1"/>
    </source>
</evidence>